<keyword evidence="3" id="KW-0732">Signal</keyword>
<feature type="chain" id="PRO_5032539641" description="Cullin family profile domain-containing protein" evidence="3">
    <location>
        <begin position="21"/>
        <end position="242"/>
    </location>
</feature>
<dbReference type="InterPro" id="IPR016158">
    <property type="entry name" value="Cullin_homology"/>
</dbReference>
<protein>
    <recommendedName>
        <fullName evidence="4">Cullin family profile domain-containing protein</fullName>
    </recommendedName>
</protein>
<dbReference type="Pfam" id="PF00888">
    <property type="entry name" value="Cullin"/>
    <property type="match status" value="1"/>
</dbReference>
<dbReference type="GO" id="GO:0031625">
    <property type="term" value="F:ubiquitin protein ligase binding"/>
    <property type="evidence" value="ECO:0007669"/>
    <property type="project" value="InterPro"/>
</dbReference>
<evidence type="ECO:0000256" key="1">
    <source>
        <dbReference type="PROSITE-ProRule" id="PRU00330"/>
    </source>
</evidence>
<organism evidence="5 6">
    <name type="scientific">Rotaria socialis</name>
    <dbReference type="NCBI Taxonomy" id="392032"/>
    <lineage>
        <taxon>Eukaryota</taxon>
        <taxon>Metazoa</taxon>
        <taxon>Spiralia</taxon>
        <taxon>Gnathifera</taxon>
        <taxon>Rotifera</taxon>
        <taxon>Eurotatoria</taxon>
        <taxon>Bdelloidea</taxon>
        <taxon>Philodinida</taxon>
        <taxon>Philodinidae</taxon>
        <taxon>Rotaria</taxon>
    </lineage>
</organism>
<feature type="signal peptide" evidence="3">
    <location>
        <begin position="1"/>
        <end position="20"/>
    </location>
</feature>
<evidence type="ECO:0000256" key="2">
    <source>
        <dbReference type="RuleBase" id="RU003829"/>
    </source>
</evidence>
<dbReference type="PROSITE" id="PS50069">
    <property type="entry name" value="CULLIN_2"/>
    <property type="match status" value="1"/>
</dbReference>
<evidence type="ECO:0000256" key="3">
    <source>
        <dbReference type="SAM" id="SignalP"/>
    </source>
</evidence>
<gene>
    <name evidence="5" type="ORF">TIS948_LOCUS26390</name>
</gene>
<dbReference type="OrthoDB" id="10050108at2759"/>
<sequence>MQYIIFCCVLYLLVLQQAMSTASFASFLRTSDLEATKPYSGRHLRAPLMGRSLLSSFADDAYSISNEINDVDELEKSNRQRLLLALSNQKRMIVLNFIGDKDVDEKFYGKMLAKRLVAQSSTSEDYKQLMISKLRVNTTIIINRYYHFFSLARQHTVFHLRMLQDNDVSKNLTREYRTYCKEKDAEDMDIDKNYENSNTEMNYRMEAAENFTSNMLRMSINVPLKSLKEKGLNLLHGSTDFI</sequence>
<evidence type="ECO:0000313" key="5">
    <source>
        <dbReference type="EMBL" id="CAF3386020.1"/>
    </source>
</evidence>
<name>A0A817YXP1_9BILA</name>
<accession>A0A817YXP1</accession>
<comment type="similarity">
    <text evidence="1 2">Belongs to the cullin family.</text>
</comment>
<dbReference type="InterPro" id="IPR001373">
    <property type="entry name" value="Cullin_N"/>
</dbReference>
<dbReference type="AlphaFoldDB" id="A0A817YXP1"/>
<feature type="domain" description="Cullin family profile" evidence="4">
    <location>
        <begin position="49"/>
        <end position="223"/>
    </location>
</feature>
<dbReference type="Proteomes" id="UP000663825">
    <property type="component" value="Unassembled WGS sequence"/>
</dbReference>
<proteinExistence type="inferred from homology"/>
<dbReference type="Gene3D" id="1.20.1310.10">
    <property type="entry name" value="Cullin Repeats"/>
    <property type="match status" value="1"/>
</dbReference>
<dbReference type="SUPFAM" id="SSF75632">
    <property type="entry name" value="Cullin homology domain"/>
    <property type="match status" value="1"/>
</dbReference>
<evidence type="ECO:0000259" key="4">
    <source>
        <dbReference type="PROSITE" id="PS50069"/>
    </source>
</evidence>
<dbReference type="InterPro" id="IPR036317">
    <property type="entry name" value="Cullin_homology_sf"/>
</dbReference>
<reference evidence="5" key="1">
    <citation type="submission" date="2021-02" db="EMBL/GenBank/DDBJ databases">
        <authorList>
            <person name="Nowell W R."/>
        </authorList>
    </citation>
    <scope>NUCLEOTIDE SEQUENCE</scope>
</reference>
<dbReference type="EMBL" id="CAJNXB010004657">
    <property type="protein sequence ID" value="CAF3386020.1"/>
    <property type="molecule type" value="Genomic_DNA"/>
</dbReference>
<comment type="caution">
    <text evidence="5">The sequence shown here is derived from an EMBL/GenBank/DDBJ whole genome shotgun (WGS) entry which is preliminary data.</text>
</comment>
<evidence type="ECO:0000313" key="6">
    <source>
        <dbReference type="Proteomes" id="UP000663825"/>
    </source>
</evidence>
<dbReference type="GO" id="GO:0006511">
    <property type="term" value="P:ubiquitin-dependent protein catabolic process"/>
    <property type="evidence" value="ECO:0007669"/>
    <property type="project" value="InterPro"/>
</dbReference>
<dbReference type="SMART" id="SM00182">
    <property type="entry name" value="CULLIN"/>
    <property type="match status" value="1"/>
</dbReference>